<dbReference type="AlphaFoldDB" id="A0ABD1BH36"/>
<organism evidence="2 3">
    <name type="scientific">Cardamine amara subsp. amara</name>
    <dbReference type="NCBI Taxonomy" id="228776"/>
    <lineage>
        <taxon>Eukaryota</taxon>
        <taxon>Viridiplantae</taxon>
        <taxon>Streptophyta</taxon>
        <taxon>Embryophyta</taxon>
        <taxon>Tracheophyta</taxon>
        <taxon>Spermatophyta</taxon>
        <taxon>Magnoliopsida</taxon>
        <taxon>eudicotyledons</taxon>
        <taxon>Gunneridae</taxon>
        <taxon>Pentapetalae</taxon>
        <taxon>rosids</taxon>
        <taxon>malvids</taxon>
        <taxon>Brassicales</taxon>
        <taxon>Brassicaceae</taxon>
        <taxon>Cardamineae</taxon>
        <taxon>Cardamine</taxon>
    </lineage>
</organism>
<dbReference type="PANTHER" id="PTHR47158:SF1">
    <property type="entry name" value="OS08G0239000 PROTEIN"/>
    <property type="match status" value="1"/>
</dbReference>
<evidence type="ECO:0000313" key="2">
    <source>
        <dbReference type="EMBL" id="KAL1215085.1"/>
    </source>
</evidence>
<accession>A0ABD1BH36</accession>
<reference evidence="2 3" key="1">
    <citation type="submission" date="2024-04" db="EMBL/GenBank/DDBJ databases">
        <title>Genome assembly C_amara_ONT_v2.</title>
        <authorList>
            <person name="Yant L."/>
            <person name="Moore C."/>
            <person name="Slenker M."/>
        </authorList>
    </citation>
    <scope>NUCLEOTIDE SEQUENCE [LARGE SCALE GENOMIC DNA]</scope>
    <source>
        <tissue evidence="2">Leaf</tissue>
    </source>
</reference>
<feature type="domain" description="Complex 1 LYR protein" evidence="1">
    <location>
        <begin position="6"/>
        <end position="63"/>
    </location>
</feature>
<dbReference type="CDD" id="cd20264">
    <property type="entry name" value="Complex1_LYR_LYRM4"/>
    <property type="match status" value="1"/>
</dbReference>
<gene>
    <name evidence="2" type="ORF">V5N11_007663</name>
</gene>
<dbReference type="PANTHER" id="PTHR47158">
    <property type="entry name" value="OS08G0239000 PROTEIN"/>
    <property type="match status" value="1"/>
</dbReference>
<sequence>MASRIQVLSLCRALLRAGRKFPDYNIRAYTKRRTLDGFRMNKNLTDPSKVNEAYAEAKTQLEVVERVLMSYLAYAPKTKNIMEIKLH</sequence>
<name>A0ABD1BH36_CARAN</name>
<evidence type="ECO:0000259" key="1">
    <source>
        <dbReference type="Pfam" id="PF05347"/>
    </source>
</evidence>
<evidence type="ECO:0000313" key="3">
    <source>
        <dbReference type="Proteomes" id="UP001558713"/>
    </source>
</evidence>
<dbReference type="Pfam" id="PF05347">
    <property type="entry name" value="Complex1_LYR"/>
    <property type="match status" value="1"/>
</dbReference>
<dbReference type="Proteomes" id="UP001558713">
    <property type="component" value="Unassembled WGS sequence"/>
</dbReference>
<dbReference type="EMBL" id="JBANAX010000292">
    <property type="protein sequence ID" value="KAL1215085.1"/>
    <property type="molecule type" value="Genomic_DNA"/>
</dbReference>
<comment type="caution">
    <text evidence="2">The sequence shown here is derived from an EMBL/GenBank/DDBJ whole genome shotgun (WGS) entry which is preliminary data.</text>
</comment>
<dbReference type="InterPro" id="IPR045297">
    <property type="entry name" value="Complex1_LYR_LYRM4"/>
</dbReference>
<dbReference type="InterPro" id="IPR008011">
    <property type="entry name" value="Complex1_LYR_dom"/>
</dbReference>
<protein>
    <recommendedName>
        <fullName evidence="1">Complex 1 LYR protein domain-containing protein</fullName>
    </recommendedName>
</protein>
<keyword evidence="3" id="KW-1185">Reference proteome</keyword>
<proteinExistence type="predicted"/>